<protein>
    <submittedName>
        <fullName evidence="2">Uncharacterized protein</fullName>
    </submittedName>
</protein>
<feature type="transmembrane region" description="Helical" evidence="1">
    <location>
        <begin position="70"/>
        <end position="91"/>
    </location>
</feature>
<dbReference type="Proteomes" id="UP000885744">
    <property type="component" value="Unassembled WGS sequence"/>
</dbReference>
<organism evidence="2">
    <name type="scientific">candidate division WWE3 bacterium</name>
    <dbReference type="NCBI Taxonomy" id="2053526"/>
    <lineage>
        <taxon>Bacteria</taxon>
        <taxon>Katanobacteria</taxon>
    </lineage>
</organism>
<feature type="non-terminal residue" evidence="2">
    <location>
        <position position="146"/>
    </location>
</feature>
<sequence length="146" mass="16717">MTKYGESGEKIEKVYSKGLISAKKIKKDLRMKEPPLIDVKVTNPLTYIKSWWKRIIGNEGIDFRVRVKPLTAIAITLIIVTVSMGIGRFVFPFKIPFFVYTSDEEGSITLDEDEYRDTAFTGTLRHVLLTNRYYLTTSSSEAINLE</sequence>
<keyword evidence="1" id="KW-0472">Membrane</keyword>
<keyword evidence="1" id="KW-0812">Transmembrane</keyword>
<evidence type="ECO:0000256" key="1">
    <source>
        <dbReference type="SAM" id="Phobius"/>
    </source>
</evidence>
<dbReference type="EMBL" id="DRHH01000027">
    <property type="protein sequence ID" value="HEB13908.1"/>
    <property type="molecule type" value="Genomic_DNA"/>
</dbReference>
<accession>A0A7C1NQD1</accession>
<proteinExistence type="predicted"/>
<keyword evidence="1" id="KW-1133">Transmembrane helix</keyword>
<reference evidence="2" key="1">
    <citation type="journal article" date="2020" name="mSystems">
        <title>Genome- and Community-Level Interaction Insights into Carbon Utilization and Element Cycling Functions of Hydrothermarchaeota in Hydrothermal Sediment.</title>
        <authorList>
            <person name="Zhou Z."/>
            <person name="Liu Y."/>
            <person name="Xu W."/>
            <person name="Pan J."/>
            <person name="Luo Z.H."/>
            <person name="Li M."/>
        </authorList>
    </citation>
    <scope>NUCLEOTIDE SEQUENCE [LARGE SCALE GENOMIC DNA]</scope>
    <source>
        <strain evidence="2">HyVt-365</strain>
    </source>
</reference>
<dbReference type="AlphaFoldDB" id="A0A7C1NQD1"/>
<evidence type="ECO:0000313" key="2">
    <source>
        <dbReference type="EMBL" id="HEB13908.1"/>
    </source>
</evidence>
<name>A0A7C1NQD1_UNCKA</name>
<comment type="caution">
    <text evidence="2">The sequence shown here is derived from an EMBL/GenBank/DDBJ whole genome shotgun (WGS) entry which is preliminary data.</text>
</comment>
<gene>
    <name evidence="2" type="ORF">ENI09_00645</name>
</gene>